<dbReference type="CDD" id="cd16017">
    <property type="entry name" value="LptA"/>
    <property type="match status" value="1"/>
</dbReference>
<evidence type="ECO:0000256" key="2">
    <source>
        <dbReference type="ARBA" id="ARBA00022475"/>
    </source>
</evidence>
<keyword evidence="4 7" id="KW-0812">Transmembrane</keyword>
<evidence type="ECO:0000259" key="8">
    <source>
        <dbReference type="Pfam" id="PF00884"/>
    </source>
</evidence>
<reference evidence="9 10" key="1">
    <citation type="submission" date="2017-05" db="EMBL/GenBank/DDBJ databases">
        <authorList>
            <person name="Varghese N."/>
            <person name="Submissions S."/>
        </authorList>
    </citation>
    <scope>NUCLEOTIDE SEQUENCE [LARGE SCALE GENOMIC DNA]</scope>
    <source>
        <strain evidence="9 10">DSM 26001</strain>
    </source>
</reference>
<accession>A0ABY1QQC6</accession>
<dbReference type="Pfam" id="PF00884">
    <property type="entry name" value="Sulfatase"/>
    <property type="match status" value="1"/>
</dbReference>
<dbReference type="Proteomes" id="UP001158049">
    <property type="component" value="Unassembled WGS sequence"/>
</dbReference>
<evidence type="ECO:0000313" key="10">
    <source>
        <dbReference type="Proteomes" id="UP001158049"/>
    </source>
</evidence>
<feature type="domain" description="Sulfatase N-terminal" evidence="8">
    <location>
        <begin position="228"/>
        <end position="517"/>
    </location>
</feature>
<dbReference type="InterPro" id="IPR017850">
    <property type="entry name" value="Alkaline_phosphatase_core_sf"/>
</dbReference>
<dbReference type="PANTHER" id="PTHR30443">
    <property type="entry name" value="INNER MEMBRANE PROTEIN"/>
    <property type="match status" value="1"/>
</dbReference>
<keyword evidence="6 7" id="KW-0472">Membrane</keyword>
<organism evidence="9 10">
    <name type="scientific">Noviherbaspirillum suwonense</name>
    <dbReference type="NCBI Taxonomy" id="1224511"/>
    <lineage>
        <taxon>Bacteria</taxon>
        <taxon>Pseudomonadati</taxon>
        <taxon>Pseudomonadota</taxon>
        <taxon>Betaproteobacteria</taxon>
        <taxon>Burkholderiales</taxon>
        <taxon>Oxalobacteraceae</taxon>
        <taxon>Noviherbaspirillum</taxon>
    </lineage>
</organism>
<dbReference type="PANTHER" id="PTHR30443:SF2">
    <property type="entry name" value="PHOSPHOETHANOLAMINE TRANSFERASE EPTC"/>
    <property type="match status" value="1"/>
</dbReference>
<comment type="caution">
    <text evidence="9">The sequence shown here is derived from an EMBL/GenBank/DDBJ whole genome shotgun (WGS) entry which is preliminary data.</text>
</comment>
<evidence type="ECO:0000256" key="4">
    <source>
        <dbReference type="ARBA" id="ARBA00022692"/>
    </source>
</evidence>
<evidence type="ECO:0000313" key="9">
    <source>
        <dbReference type="EMBL" id="SMP75849.1"/>
    </source>
</evidence>
<gene>
    <name evidence="9" type="ORF">SAMN06295970_12379</name>
</gene>
<dbReference type="InterPro" id="IPR000917">
    <property type="entry name" value="Sulfatase_N"/>
</dbReference>
<name>A0ABY1QQC6_9BURK</name>
<feature type="transmembrane region" description="Helical" evidence="7">
    <location>
        <begin position="63"/>
        <end position="82"/>
    </location>
</feature>
<evidence type="ECO:0000256" key="5">
    <source>
        <dbReference type="ARBA" id="ARBA00022989"/>
    </source>
</evidence>
<evidence type="ECO:0000256" key="6">
    <source>
        <dbReference type="ARBA" id="ARBA00023136"/>
    </source>
</evidence>
<feature type="transmembrane region" description="Helical" evidence="7">
    <location>
        <begin position="30"/>
        <end position="51"/>
    </location>
</feature>
<evidence type="ECO:0000256" key="3">
    <source>
        <dbReference type="ARBA" id="ARBA00022679"/>
    </source>
</evidence>
<keyword evidence="2" id="KW-1003">Cell membrane</keyword>
<keyword evidence="10" id="KW-1185">Reference proteome</keyword>
<dbReference type="EMBL" id="FXUL01000023">
    <property type="protein sequence ID" value="SMP75849.1"/>
    <property type="molecule type" value="Genomic_DNA"/>
</dbReference>
<dbReference type="RefSeq" id="WP_283444698.1">
    <property type="nucleotide sequence ID" value="NZ_FXUL01000023.1"/>
</dbReference>
<proteinExistence type="predicted"/>
<dbReference type="InterPro" id="IPR040423">
    <property type="entry name" value="PEA_transferase"/>
</dbReference>
<sequence length="562" mass="62456">MMPISAHFLIGAGGLAAFWAGGMISANEFAKLAVLMALFIYGLAGSIATWTRSPAWLGRIARLTWLLFFADAAVRGFLRAYFGMRPGPGMVLQAVLNTNPGETMEFFSQQWRSIGISAASLLLSMAAALWLQKLLQKRRQARPDAQRRPQPLQPSRASRIGVSVMLVLLVAIHFNKTMAKENPVLFWPLRYQAHMQELREMTALRQQLAEQRSQPAEWAVRYHGEDQRTVIWVLGESTNRNNMSLYGYGRETTPLLDAMRGDLTVLGDVVSSASATMGSLMNMLTPASLQQPNGWQIKPDVLQLARAAGYKTFWLSNQAANDGWLGLVAEQADLLRYINNGEGRGENNLDGALLPHVDAALADPAPKKLIVVHLLGAHPTYDMRYPEQFARFDDREDSVAAALKAAGRSFWIREQRDEYDNAILYGDYVLSEIIRRASTATAGKPAALLYSSDHGQEVGHFRNHAGQSPVENSGYEIPMVLWESPVGAIVSPGLRSAMQGRPYQTDYLDHTMLGLMKVTSTYYQPEHDVFSPQFRPQPRLIRDRPYQVATPACAQPPCLAVR</sequence>
<keyword evidence="3" id="KW-0808">Transferase</keyword>
<comment type="subcellular location">
    <subcellularLocation>
        <location evidence="1">Cell membrane</location>
        <topology evidence="1">Multi-pass membrane protein</topology>
    </subcellularLocation>
</comment>
<dbReference type="InterPro" id="IPR058130">
    <property type="entry name" value="PEA_transf_C"/>
</dbReference>
<protein>
    <submittedName>
        <fullName evidence="9">Heptose-I-phosphate ethanolaminephosphotransferase</fullName>
    </submittedName>
</protein>
<keyword evidence="5 7" id="KW-1133">Transmembrane helix</keyword>
<evidence type="ECO:0000256" key="7">
    <source>
        <dbReference type="SAM" id="Phobius"/>
    </source>
</evidence>
<feature type="transmembrane region" description="Helical" evidence="7">
    <location>
        <begin position="114"/>
        <end position="135"/>
    </location>
</feature>
<evidence type="ECO:0000256" key="1">
    <source>
        <dbReference type="ARBA" id="ARBA00004651"/>
    </source>
</evidence>
<dbReference type="SUPFAM" id="SSF53649">
    <property type="entry name" value="Alkaline phosphatase-like"/>
    <property type="match status" value="1"/>
</dbReference>
<dbReference type="Gene3D" id="3.40.720.10">
    <property type="entry name" value="Alkaline Phosphatase, subunit A"/>
    <property type="match status" value="1"/>
</dbReference>